<keyword evidence="1" id="KW-0150">Chloroplast</keyword>
<dbReference type="FunFam" id="3.40.50.150:FF:000144">
    <property type="entry name" value="Putative methyltransferase, chloroplastic"/>
    <property type="match status" value="1"/>
</dbReference>
<dbReference type="Proteomes" id="UP000283530">
    <property type="component" value="Unassembled WGS sequence"/>
</dbReference>
<keyword evidence="3" id="KW-0934">Plastid</keyword>
<comment type="subcellular location">
    <subcellularLocation>
        <location evidence="6">Plastid</location>
        <location evidence="6">Chloroplast</location>
        <location evidence="6">Plastoglobule</location>
    </subcellularLocation>
</comment>
<dbReference type="PANTHER" id="PTHR43591">
    <property type="entry name" value="METHYLTRANSFERASE"/>
    <property type="match status" value="1"/>
</dbReference>
<name>A0A3S3QH49_9MAGN</name>
<keyword evidence="5" id="KW-0809">Transit peptide</keyword>
<dbReference type="GO" id="GO:0010287">
    <property type="term" value="C:plastoglobule"/>
    <property type="evidence" value="ECO:0007669"/>
    <property type="project" value="UniProtKB-SubCell"/>
</dbReference>
<keyword evidence="2" id="KW-0489">Methyltransferase</keyword>
<evidence type="ECO:0000256" key="1">
    <source>
        <dbReference type="ARBA" id="ARBA00022528"/>
    </source>
</evidence>
<dbReference type="Gene3D" id="3.40.50.150">
    <property type="entry name" value="Vaccinia Virus protein VP39"/>
    <property type="match status" value="1"/>
</dbReference>
<dbReference type="AlphaFoldDB" id="A0A3S3QH49"/>
<feature type="domain" description="Methyltransferase type 11" evidence="7">
    <location>
        <begin position="178"/>
        <end position="277"/>
    </location>
</feature>
<dbReference type="Pfam" id="PF08241">
    <property type="entry name" value="Methyltransf_11"/>
    <property type="match status" value="1"/>
</dbReference>
<evidence type="ECO:0000313" key="9">
    <source>
        <dbReference type="Proteomes" id="UP000283530"/>
    </source>
</evidence>
<dbReference type="SUPFAM" id="SSF53335">
    <property type="entry name" value="S-adenosyl-L-methionine-dependent methyltransferases"/>
    <property type="match status" value="1"/>
</dbReference>
<dbReference type="STRING" id="337451.A0A3S3QH49"/>
<evidence type="ECO:0000256" key="4">
    <source>
        <dbReference type="ARBA" id="ARBA00022679"/>
    </source>
</evidence>
<proteinExistence type="predicted"/>
<gene>
    <name evidence="8" type="ORF">CKAN_01381000</name>
</gene>
<dbReference type="OrthoDB" id="10017101at2759"/>
<evidence type="ECO:0000256" key="2">
    <source>
        <dbReference type="ARBA" id="ARBA00022603"/>
    </source>
</evidence>
<dbReference type="InterPro" id="IPR013216">
    <property type="entry name" value="Methyltransf_11"/>
</dbReference>
<accession>A0A3S3QH49</accession>
<dbReference type="GO" id="GO:0008757">
    <property type="term" value="F:S-adenosylmethionine-dependent methyltransferase activity"/>
    <property type="evidence" value="ECO:0007669"/>
    <property type="project" value="InterPro"/>
</dbReference>
<dbReference type="GO" id="GO:0032259">
    <property type="term" value="P:methylation"/>
    <property type="evidence" value="ECO:0007669"/>
    <property type="project" value="UniProtKB-KW"/>
</dbReference>
<dbReference type="CDD" id="cd02440">
    <property type="entry name" value="AdoMet_MTases"/>
    <property type="match status" value="1"/>
</dbReference>
<reference evidence="8 9" key="1">
    <citation type="journal article" date="2019" name="Nat. Plants">
        <title>Stout camphor tree genome fills gaps in understanding of flowering plant genome evolution.</title>
        <authorList>
            <person name="Chaw S.M."/>
            <person name="Liu Y.C."/>
            <person name="Wu Y.W."/>
            <person name="Wang H.Y."/>
            <person name="Lin C.I."/>
            <person name="Wu C.S."/>
            <person name="Ke H.M."/>
            <person name="Chang L.Y."/>
            <person name="Hsu C.Y."/>
            <person name="Yang H.T."/>
            <person name="Sudianto E."/>
            <person name="Hsu M.H."/>
            <person name="Wu K.P."/>
            <person name="Wang L.N."/>
            <person name="Leebens-Mack J.H."/>
            <person name="Tsai I.J."/>
        </authorList>
    </citation>
    <scope>NUCLEOTIDE SEQUENCE [LARGE SCALE GENOMIC DNA]</scope>
    <source>
        <strain evidence="9">cv. Chaw 1501</strain>
        <tissue evidence="8">Young leaves</tissue>
    </source>
</reference>
<evidence type="ECO:0000259" key="7">
    <source>
        <dbReference type="Pfam" id="PF08241"/>
    </source>
</evidence>
<evidence type="ECO:0000256" key="6">
    <source>
        <dbReference type="ARBA" id="ARBA00060463"/>
    </source>
</evidence>
<evidence type="ECO:0000256" key="3">
    <source>
        <dbReference type="ARBA" id="ARBA00022640"/>
    </source>
</evidence>
<evidence type="ECO:0000313" key="8">
    <source>
        <dbReference type="EMBL" id="RWR84971.1"/>
    </source>
</evidence>
<keyword evidence="4" id="KW-0808">Transferase</keyword>
<dbReference type="EMBL" id="QPKB01000005">
    <property type="protein sequence ID" value="RWR84971.1"/>
    <property type="molecule type" value="Genomic_DNA"/>
</dbReference>
<dbReference type="InterPro" id="IPR029063">
    <property type="entry name" value="SAM-dependent_MTases_sf"/>
</dbReference>
<comment type="caution">
    <text evidence="8">The sequence shown here is derived from an EMBL/GenBank/DDBJ whole genome shotgun (WGS) entry which is preliminary data.</text>
</comment>
<protein>
    <recommendedName>
        <fullName evidence="7">Methyltransferase type 11 domain-containing protein</fullName>
    </recommendedName>
</protein>
<sequence length="344" mass="37624">MAAVGSSIVGFFLSGQTQTLSSIRPPIVTFRLTRHLFPTLIRASAIATVQTKPDPIVDGKINTGMNILACPICYNPFIQNGDTDLTVVSTSGSSFQCCTCKKDYFNNDVYLDLTVSSGSKAYGESVPISTELFRNPLVSFLYERGWRQNFIWGGFPGPEKEFEMARSYLQPTVGGTIVDASCGSGMFSRLFSKSGMYSHVVALDFSENMLRQCDEFIKKDNIPTENLTLVRADISRLPFVSSSIDAVHAGAALHCWPSPSSAVAEISRILRPGGVFVATTFILDVTLVPVPILRILSQYIARASSNRFYISESELEDLCKACGLVGFTCVRNGFFVMISATKRS</sequence>
<organism evidence="8 9">
    <name type="scientific">Cinnamomum micranthum f. kanehirae</name>
    <dbReference type="NCBI Taxonomy" id="337451"/>
    <lineage>
        <taxon>Eukaryota</taxon>
        <taxon>Viridiplantae</taxon>
        <taxon>Streptophyta</taxon>
        <taxon>Embryophyta</taxon>
        <taxon>Tracheophyta</taxon>
        <taxon>Spermatophyta</taxon>
        <taxon>Magnoliopsida</taxon>
        <taxon>Magnoliidae</taxon>
        <taxon>Laurales</taxon>
        <taxon>Lauraceae</taxon>
        <taxon>Cinnamomum</taxon>
    </lineage>
</organism>
<keyword evidence="9" id="KW-1185">Reference proteome</keyword>
<dbReference type="PANTHER" id="PTHR43591:SF46">
    <property type="entry name" value="OS08G0411200 PROTEIN"/>
    <property type="match status" value="1"/>
</dbReference>
<evidence type="ECO:0000256" key="5">
    <source>
        <dbReference type="ARBA" id="ARBA00022946"/>
    </source>
</evidence>